<dbReference type="Proteomes" id="UP000708148">
    <property type="component" value="Unassembled WGS sequence"/>
</dbReference>
<protein>
    <submittedName>
        <fullName evidence="2">Uncharacterized protein</fullName>
    </submittedName>
</protein>
<feature type="non-terminal residue" evidence="2">
    <location>
        <position position="1"/>
    </location>
</feature>
<organism evidence="2 3">
    <name type="scientific">Ostreobium quekettii</name>
    <dbReference type="NCBI Taxonomy" id="121088"/>
    <lineage>
        <taxon>Eukaryota</taxon>
        <taxon>Viridiplantae</taxon>
        <taxon>Chlorophyta</taxon>
        <taxon>core chlorophytes</taxon>
        <taxon>Ulvophyceae</taxon>
        <taxon>TCBD clade</taxon>
        <taxon>Bryopsidales</taxon>
        <taxon>Ostreobineae</taxon>
        <taxon>Ostreobiaceae</taxon>
        <taxon>Ostreobium</taxon>
    </lineage>
</organism>
<reference evidence="2" key="1">
    <citation type="submission" date="2020-12" db="EMBL/GenBank/DDBJ databases">
        <authorList>
            <person name="Iha C."/>
        </authorList>
    </citation>
    <scope>NUCLEOTIDE SEQUENCE</scope>
</reference>
<dbReference type="AlphaFoldDB" id="A0A8S1JAB4"/>
<dbReference type="EMBL" id="CAJHUC010002823">
    <property type="protein sequence ID" value="CAD7704431.1"/>
    <property type="molecule type" value="Genomic_DNA"/>
</dbReference>
<evidence type="ECO:0000313" key="3">
    <source>
        <dbReference type="Proteomes" id="UP000708148"/>
    </source>
</evidence>
<evidence type="ECO:0000313" key="2">
    <source>
        <dbReference type="EMBL" id="CAD7704431.1"/>
    </source>
</evidence>
<comment type="caution">
    <text evidence="2">The sequence shown here is derived from an EMBL/GenBank/DDBJ whole genome shotgun (WGS) entry which is preliminary data.</text>
</comment>
<keyword evidence="3" id="KW-1185">Reference proteome</keyword>
<sequence length="201" mass="21572">AHKLPPPSQAPNATPRAAHRTAESGGALDQVGALIGADRINGARQHRWRRMATIPASWDAALLSDSDGIDGARRCPSSMARVARSPIWASPAVLAPGMWHKDIAPRCKDIVPGSSGWPYYTPRDAPGGTEIVANTEKRAVFQIPPLGLSPFIVDHDQRLEDQAQIEANAVEHAPEGVVGARRLGYRAVELKMTLQVAGFII</sequence>
<feature type="region of interest" description="Disordered" evidence="1">
    <location>
        <begin position="1"/>
        <end position="25"/>
    </location>
</feature>
<evidence type="ECO:0000256" key="1">
    <source>
        <dbReference type="SAM" id="MobiDB-lite"/>
    </source>
</evidence>
<gene>
    <name evidence="2" type="ORF">OSTQU699_LOCUS9786</name>
</gene>
<feature type="non-terminal residue" evidence="2">
    <location>
        <position position="201"/>
    </location>
</feature>
<proteinExistence type="predicted"/>
<accession>A0A8S1JAB4</accession>
<name>A0A8S1JAB4_9CHLO</name>